<dbReference type="GO" id="GO:0003676">
    <property type="term" value="F:nucleic acid binding"/>
    <property type="evidence" value="ECO:0007669"/>
    <property type="project" value="InterPro"/>
</dbReference>
<dbReference type="EMBL" id="UZAN01048881">
    <property type="protein sequence ID" value="VDP86864.1"/>
    <property type="molecule type" value="Genomic_DNA"/>
</dbReference>
<evidence type="ECO:0000313" key="10">
    <source>
        <dbReference type="EMBL" id="VDP86864.1"/>
    </source>
</evidence>
<evidence type="ECO:0000256" key="3">
    <source>
        <dbReference type="ARBA" id="ARBA00022801"/>
    </source>
</evidence>
<dbReference type="InterPro" id="IPR000629">
    <property type="entry name" value="RNA-helicase_DEAD-box_CS"/>
</dbReference>
<dbReference type="SUPFAM" id="SSF52540">
    <property type="entry name" value="P-loop containing nucleoside triphosphate hydrolases"/>
    <property type="match status" value="1"/>
</dbReference>
<name>A0A183ATN1_9TREM</name>
<dbReference type="PANTHER" id="PTHR47959">
    <property type="entry name" value="ATP-DEPENDENT RNA HELICASE RHLE-RELATED"/>
    <property type="match status" value="1"/>
</dbReference>
<dbReference type="PROSITE" id="PS00039">
    <property type="entry name" value="DEAD_ATP_HELICASE"/>
    <property type="match status" value="1"/>
</dbReference>
<evidence type="ECO:0000256" key="6">
    <source>
        <dbReference type="PROSITE-ProRule" id="PRU00552"/>
    </source>
</evidence>
<dbReference type="AlphaFoldDB" id="A0A183ATN1"/>
<reference evidence="12" key="1">
    <citation type="submission" date="2016-06" db="UniProtKB">
        <authorList>
            <consortium name="WormBaseParasite"/>
        </authorList>
    </citation>
    <scope>IDENTIFICATION</scope>
</reference>
<keyword evidence="4 7" id="KW-0347">Helicase</keyword>
<dbReference type="Gene3D" id="3.40.50.300">
    <property type="entry name" value="P-loop containing nucleotide triphosphate hydrolases"/>
    <property type="match status" value="1"/>
</dbReference>
<dbReference type="InterPro" id="IPR014001">
    <property type="entry name" value="Helicase_ATP-bd"/>
</dbReference>
<feature type="domain" description="Helicase ATP-binding" evidence="8">
    <location>
        <begin position="60"/>
        <end position="237"/>
    </location>
</feature>
<dbReference type="SMART" id="SM00487">
    <property type="entry name" value="DEXDc"/>
    <property type="match status" value="1"/>
</dbReference>
<sequence length="387" mass="42715">MGKKPKKQSLTNTTPDHSAIREVDTTGLKYFNQFPLSKPILNALKTNGFTRPTEIQKLTLKHALLGNDIVVEAATGSGKTLGFLIPMLERLLAAHVTRFDGPVAVILTPTRELARQICLVLQRLCSNLKFTILNIMGGKNSESKRLEWNTVAGANILIGTPGRFAQHMTENALMDMSNLRILILDEADRLLDATFRGDMDSIMTNLPPERQTLLFSATQNNTVEQLARLHMRDPIVLTTKQLSTGHMPAKFPDSRVGHPVSSRAPALLAEKPELAAAARYAFSAYLSDYCLGAGAPGKQKVGVASLFDPSALPLAAFAGSLGTFPELLINYYYISEQIDGLFTSVSPQYAFQAINWCSIHMLYCIVYNFFKHLSSQFCLKNHTRQLS</sequence>
<evidence type="ECO:0000313" key="12">
    <source>
        <dbReference type="WBParaSite" id="ECPE_0001034801-mRNA-1"/>
    </source>
</evidence>
<dbReference type="InterPro" id="IPR014014">
    <property type="entry name" value="RNA_helicase_DEAD_Q_motif"/>
</dbReference>
<dbReference type="InterPro" id="IPR011545">
    <property type="entry name" value="DEAD/DEAH_box_helicase_dom"/>
</dbReference>
<dbReference type="InterPro" id="IPR050079">
    <property type="entry name" value="DEAD_box_RNA_helicase"/>
</dbReference>
<reference evidence="10 11" key="2">
    <citation type="submission" date="2018-11" db="EMBL/GenBank/DDBJ databases">
        <authorList>
            <consortium name="Pathogen Informatics"/>
        </authorList>
    </citation>
    <scope>NUCLEOTIDE SEQUENCE [LARGE SCALE GENOMIC DNA]</scope>
    <source>
        <strain evidence="10 11">Egypt</strain>
    </source>
</reference>
<dbReference type="PROSITE" id="PS51192">
    <property type="entry name" value="HELICASE_ATP_BIND_1"/>
    <property type="match status" value="1"/>
</dbReference>
<dbReference type="WBParaSite" id="ECPE_0001034801-mRNA-1">
    <property type="protein sequence ID" value="ECPE_0001034801-mRNA-1"/>
    <property type="gene ID" value="ECPE_0001034801"/>
</dbReference>
<comment type="similarity">
    <text evidence="7">Belongs to the DEAD box helicase family.</text>
</comment>
<gene>
    <name evidence="10" type="ORF">ECPE_LOCUS10316</name>
</gene>
<keyword evidence="3 7" id="KW-0378">Hydrolase</keyword>
<evidence type="ECO:0000256" key="2">
    <source>
        <dbReference type="ARBA" id="ARBA00022741"/>
    </source>
</evidence>
<dbReference type="Pfam" id="PF00270">
    <property type="entry name" value="DEAD"/>
    <property type="match status" value="1"/>
</dbReference>
<dbReference type="Proteomes" id="UP000272942">
    <property type="component" value="Unassembled WGS sequence"/>
</dbReference>
<accession>A0A183ATN1</accession>
<feature type="domain" description="DEAD-box RNA helicase Q" evidence="9">
    <location>
        <begin position="29"/>
        <end position="57"/>
    </location>
</feature>
<dbReference type="GO" id="GO:0005524">
    <property type="term" value="F:ATP binding"/>
    <property type="evidence" value="ECO:0007669"/>
    <property type="project" value="UniProtKB-KW"/>
</dbReference>
<evidence type="ECO:0000256" key="1">
    <source>
        <dbReference type="ARBA" id="ARBA00012552"/>
    </source>
</evidence>
<evidence type="ECO:0000256" key="7">
    <source>
        <dbReference type="RuleBase" id="RU000492"/>
    </source>
</evidence>
<dbReference type="GO" id="GO:0003724">
    <property type="term" value="F:RNA helicase activity"/>
    <property type="evidence" value="ECO:0007669"/>
    <property type="project" value="UniProtKB-EC"/>
</dbReference>
<protein>
    <recommendedName>
        <fullName evidence="1">RNA helicase</fullName>
        <ecNumber evidence="1">3.6.4.13</ecNumber>
    </recommendedName>
</protein>
<evidence type="ECO:0000256" key="5">
    <source>
        <dbReference type="ARBA" id="ARBA00022840"/>
    </source>
</evidence>
<feature type="short sequence motif" description="Q motif" evidence="6">
    <location>
        <begin position="29"/>
        <end position="57"/>
    </location>
</feature>
<keyword evidence="5 7" id="KW-0067">ATP-binding</keyword>
<dbReference type="PANTHER" id="PTHR47959:SF1">
    <property type="entry name" value="ATP-DEPENDENT RNA HELICASE DBPA"/>
    <property type="match status" value="1"/>
</dbReference>
<evidence type="ECO:0000259" key="9">
    <source>
        <dbReference type="PROSITE" id="PS51195"/>
    </source>
</evidence>
<evidence type="ECO:0000259" key="8">
    <source>
        <dbReference type="PROSITE" id="PS51192"/>
    </source>
</evidence>
<evidence type="ECO:0000256" key="4">
    <source>
        <dbReference type="ARBA" id="ARBA00022806"/>
    </source>
</evidence>
<dbReference type="PROSITE" id="PS51195">
    <property type="entry name" value="Q_MOTIF"/>
    <property type="match status" value="1"/>
</dbReference>
<keyword evidence="2 7" id="KW-0547">Nucleotide-binding</keyword>
<keyword evidence="11" id="KW-1185">Reference proteome</keyword>
<dbReference type="GO" id="GO:0016787">
    <property type="term" value="F:hydrolase activity"/>
    <property type="evidence" value="ECO:0007669"/>
    <property type="project" value="UniProtKB-KW"/>
</dbReference>
<organism evidence="12">
    <name type="scientific">Echinostoma caproni</name>
    <dbReference type="NCBI Taxonomy" id="27848"/>
    <lineage>
        <taxon>Eukaryota</taxon>
        <taxon>Metazoa</taxon>
        <taxon>Spiralia</taxon>
        <taxon>Lophotrochozoa</taxon>
        <taxon>Platyhelminthes</taxon>
        <taxon>Trematoda</taxon>
        <taxon>Digenea</taxon>
        <taxon>Plagiorchiida</taxon>
        <taxon>Echinostomata</taxon>
        <taxon>Echinostomatoidea</taxon>
        <taxon>Echinostomatidae</taxon>
        <taxon>Echinostoma</taxon>
    </lineage>
</organism>
<dbReference type="OrthoDB" id="10259640at2759"/>
<dbReference type="GO" id="GO:0005829">
    <property type="term" value="C:cytosol"/>
    <property type="evidence" value="ECO:0007669"/>
    <property type="project" value="TreeGrafter"/>
</dbReference>
<proteinExistence type="inferred from homology"/>
<dbReference type="InterPro" id="IPR027417">
    <property type="entry name" value="P-loop_NTPase"/>
</dbReference>
<dbReference type="EC" id="3.6.4.13" evidence="1"/>
<evidence type="ECO:0000313" key="11">
    <source>
        <dbReference type="Proteomes" id="UP000272942"/>
    </source>
</evidence>